<dbReference type="GO" id="GO:0005737">
    <property type="term" value="C:cytoplasm"/>
    <property type="evidence" value="ECO:0007669"/>
    <property type="project" value="TreeGrafter"/>
</dbReference>
<organism evidence="3 4">
    <name type="scientific">Laribacter hongkongensis</name>
    <dbReference type="NCBI Taxonomy" id="168471"/>
    <lineage>
        <taxon>Bacteria</taxon>
        <taxon>Pseudomonadati</taxon>
        <taxon>Pseudomonadota</taxon>
        <taxon>Betaproteobacteria</taxon>
        <taxon>Neisseriales</taxon>
        <taxon>Aquaspirillaceae</taxon>
        <taxon>Laribacter</taxon>
    </lineage>
</organism>
<feature type="domain" description="GST C-terminal" evidence="2">
    <location>
        <begin position="83"/>
        <end position="202"/>
    </location>
</feature>
<dbReference type="Gene3D" id="3.40.30.10">
    <property type="entry name" value="Glutaredoxin"/>
    <property type="match status" value="1"/>
</dbReference>
<dbReference type="CDD" id="cd03049">
    <property type="entry name" value="GST_N_3"/>
    <property type="match status" value="1"/>
</dbReference>
<dbReference type="CDD" id="cd03205">
    <property type="entry name" value="GST_C_6"/>
    <property type="match status" value="1"/>
</dbReference>
<dbReference type="InterPro" id="IPR036282">
    <property type="entry name" value="Glutathione-S-Trfase_C_sf"/>
</dbReference>
<dbReference type="InterPro" id="IPR004045">
    <property type="entry name" value="Glutathione_S-Trfase_N"/>
</dbReference>
<dbReference type="OMA" id="SRVICRY"/>
<dbReference type="OrthoDB" id="8634103at2"/>
<gene>
    <name evidence="3" type="ORF">LHGZ1_0663</name>
</gene>
<keyword evidence="3" id="KW-0808">Transferase</keyword>
<dbReference type="PANTHER" id="PTHR43968:SF6">
    <property type="entry name" value="GLUTATHIONE S-TRANSFERASE OMEGA"/>
    <property type="match status" value="1"/>
</dbReference>
<dbReference type="SFLD" id="SFLDS00019">
    <property type="entry name" value="Glutathione_Transferase_(cytos"/>
    <property type="match status" value="1"/>
</dbReference>
<dbReference type="Pfam" id="PF13410">
    <property type="entry name" value="GST_C_2"/>
    <property type="match status" value="1"/>
</dbReference>
<proteinExistence type="predicted"/>
<dbReference type="SFLD" id="SFLDG00358">
    <property type="entry name" value="Main_(cytGST)"/>
    <property type="match status" value="1"/>
</dbReference>
<dbReference type="PROSITE" id="PS50405">
    <property type="entry name" value="GST_CTER"/>
    <property type="match status" value="1"/>
</dbReference>
<dbReference type="Pfam" id="PF13417">
    <property type="entry name" value="GST_N_3"/>
    <property type="match status" value="1"/>
</dbReference>
<dbReference type="RefSeq" id="WP_012696156.1">
    <property type="nucleotide sequence ID" value="NZ_CP022115.1"/>
</dbReference>
<dbReference type="InterPro" id="IPR050983">
    <property type="entry name" value="GST_Omega/HSP26"/>
</dbReference>
<evidence type="ECO:0000313" key="4">
    <source>
        <dbReference type="Proteomes" id="UP000197424"/>
    </source>
</evidence>
<dbReference type="SUPFAM" id="SSF52833">
    <property type="entry name" value="Thioredoxin-like"/>
    <property type="match status" value="1"/>
</dbReference>
<dbReference type="InterPro" id="IPR040079">
    <property type="entry name" value="Glutathione_S-Trfase"/>
</dbReference>
<dbReference type="AlphaFoldDB" id="A0A248LG80"/>
<evidence type="ECO:0000259" key="1">
    <source>
        <dbReference type="PROSITE" id="PS50404"/>
    </source>
</evidence>
<dbReference type="SUPFAM" id="SSF47616">
    <property type="entry name" value="GST C-terminal domain-like"/>
    <property type="match status" value="1"/>
</dbReference>
<dbReference type="PROSITE" id="PS50404">
    <property type="entry name" value="GST_NTER"/>
    <property type="match status" value="1"/>
</dbReference>
<name>A0A248LG80_9NEIS</name>
<protein>
    <submittedName>
        <fullName evidence="3">Putative glutathione S-transferase</fullName>
    </submittedName>
</protein>
<feature type="domain" description="GST N-terminal" evidence="1">
    <location>
        <begin position="1"/>
        <end position="78"/>
    </location>
</feature>
<dbReference type="Proteomes" id="UP000197424">
    <property type="component" value="Chromosome"/>
</dbReference>
<sequence>MKLYASLTSPYARKVRVVLHEKRIECQLEPVNPWDADSPLPAVNPLGKVPVLMLDDGTALYDSRVIVDYLDSISPVSKLLADGARGTALIKRWEALADGLLDAGVAIMLERRRPAERQDAGWLRRQHDKLTAGLALMAADLTDRTWCHGNGFTLADIAVGCTLGWLDLRLPWLDWRQYPALTGHYERLMTRPSFADTCPPAA</sequence>
<evidence type="ECO:0000259" key="2">
    <source>
        <dbReference type="PROSITE" id="PS50405"/>
    </source>
</evidence>
<reference evidence="4" key="1">
    <citation type="submission" date="2017-06" db="EMBL/GenBank/DDBJ databases">
        <title>Whole genome sequence of Laribacter hongkongensis LHGZ1.</title>
        <authorList>
            <person name="Chen D."/>
            <person name="Wu H."/>
            <person name="Chen J."/>
        </authorList>
    </citation>
    <scope>NUCLEOTIDE SEQUENCE [LARGE SCALE GENOMIC DNA]</scope>
    <source>
        <strain evidence="4">LHGZ1</strain>
    </source>
</reference>
<dbReference type="GO" id="GO:0016740">
    <property type="term" value="F:transferase activity"/>
    <property type="evidence" value="ECO:0007669"/>
    <property type="project" value="UniProtKB-KW"/>
</dbReference>
<dbReference type="InterPro" id="IPR010987">
    <property type="entry name" value="Glutathione-S-Trfase_C-like"/>
</dbReference>
<dbReference type="Gene3D" id="1.20.1050.10">
    <property type="match status" value="1"/>
</dbReference>
<dbReference type="PANTHER" id="PTHR43968">
    <property type="match status" value="1"/>
</dbReference>
<dbReference type="InterPro" id="IPR036249">
    <property type="entry name" value="Thioredoxin-like_sf"/>
</dbReference>
<evidence type="ECO:0000313" key="3">
    <source>
        <dbReference type="EMBL" id="ASJ23494.1"/>
    </source>
</evidence>
<accession>A0A248LG80</accession>
<dbReference type="EMBL" id="CP022115">
    <property type="protein sequence ID" value="ASJ23494.1"/>
    <property type="molecule type" value="Genomic_DNA"/>
</dbReference>